<dbReference type="CDD" id="cd06971">
    <property type="entry name" value="PgpA"/>
    <property type="match status" value="1"/>
</dbReference>
<dbReference type="GO" id="GO:0008962">
    <property type="term" value="F:phosphatidylglycerophosphatase activity"/>
    <property type="evidence" value="ECO:0007669"/>
    <property type="project" value="InterPro"/>
</dbReference>
<dbReference type="Pfam" id="PF04608">
    <property type="entry name" value="PgpA"/>
    <property type="match status" value="1"/>
</dbReference>
<dbReference type="GO" id="GO:0006655">
    <property type="term" value="P:phosphatidylglycerol biosynthetic process"/>
    <property type="evidence" value="ECO:0007669"/>
    <property type="project" value="UniProtKB-UniPathway"/>
</dbReference>
<dbReference type="UniPathway" id="UPA00084">
    <property type="reaction ID" value="UER00504"/>
</dbReference>
<protein>
    <submittedName>
        <fullName evidence="3">Phosphatidylglycerophosphatase A</fullName>
    </submittedName>
</protein>
<keyword evidence="1" id="KW-0472">Membrane</keyword>
<dbReference type="SUPFAM" id="SSF101307">
    <property type="entry name" value="YutG-like"/>
    <property type="match status" value="1"/>
</dbReference>
<evidence type="ECO:0000259" key="2">
    <source>
        <dbReference type="Pfam" id="PF04608"/>
    </source>
</evidence>
<organism evidence="3 4">
    <name type="scientific">Geomonas silvestris</name>
    <dbReference type="NCBI Taxonomy" id="2740184"/>
    <lineage>
        <taxon>Bacteria</taxon>
        <taxon>Pseudomonadati</taxon>
        <taxon>Thermodesulfobacteriota</taxon>
        <taxon>Desulfuromonadia</taxon>
        <taxon>Geobacterales</taxon>
        <taxon>Geobacteraceae</taxon>
        <taxon>Geomonas</taxon>
    </lineage>
</organism>
<dbReference type="RefSeq" id="WP_183353998.1">
    <property type="nucleotide sequence ID" value="NZ_BLXX01000003.1"/>
</dbReference>
<dbReference type="InterPro" id="IPR026037">
    <property type="entry name" value="PgpA"/>
</dbReference>
<dbReference type="PIRSF" id="PIRSF006162">
    <property type="entry name" value="PgpA"/>
    <property type="match status" value="1"/>
</dbReference>
<feature type="transmembrane region" description="Helical" evidence="1">
    <location>
        <begin position="79"/>
        <end position="103"/>
    </location>
</feature>
<name>A0A6V8MGP8_9BACT</name>
<dbReference type="Proteomes" id="UP000556026">
    <property type="component" value="Unassembled WGS sequence"/>
</dbReference>
<feature type="transmembrane region" description="Helical" evidence="1">
    <location>
        <begin position="123"/>
        <end position="146"/>
    </location>
</feature>
<dbReference type="AlphaFoldDB" id="A0A6V8MGP8"/>
<dbReference type="EMBL" id="BLXX01000003">
    <property type="protein sequence ID" value="GFO59166.1"/>
    <property type="molecule type" value="Genomic_DNA"/>
</dbReference>
<feature type="transmembrane region" description="Helical" evidence="1">
    <location>
        <begin position="44"/>
        <end position="67"/>
    </location>
</feature>
<evidence type="ECO:0000313" key="3">
    <source>
        <dbReference type="EMBL" id="GFO59166.1"/>
    </source>
</evidence>
<dbReference type="PANTHER" id="PTHR36305:SF1">
    <property type="entry name" value="PHOSPHATIDYLGLYCEROPHOSPHATASE A"/>
    <property type="match status" value="1"/>
</dbReference>
<sequence length="149" mass="16317">MRRFVILSATWFGTGFSPFASGTVGTLGAIPFYLALSRLPLPLYLLTTLAFTLFSCWAAGLAEGVFNEKDSGKIVIDEVAGYLVTMTAAPLSWQSVLAGFLLFRLFDIVKPQPARWFDRSLKNGFGVVLDDIAAGIYACLCLHLVLRFL</sequence>
<comment type="caution">
    <text evidence="3">The sequence shown here is derived from an EMBL/GenBank/DDBJ whole genome shotgun (WGS) entry which is preliminary data.</text>
</comment>
<dbReference type="PANTHER" id="PTHR36305">
    <property type="entry name" value="PHOSPHATIDYLGLYCEROPHOSPHATASE A"/>
    <property type="match status" value="1"/>
</dbReference>
<accession>A0A6V8MGP8</accession>
<feature type="domain" description="YutG/PgpA" evidence="2">
    <location>
        <begin position="9"/>
        <end position="145"/>
    </location>
</feature>
<gene>
    <name evidence="3" type="primary">pgpA</name>
    <name evidence="3" type="ORF">GMST_14910</name>
</gene>
<keyword evidence="1" id="KW-1133">Transmembrane helix</keyword>
<keyword evidence="1" id="KW-0812">Transmembrane</keyword>
<proteinExistence type="predicted"/>
<evidence type="ECO:0000313" key="4">
    <source>
        <dbReference type="Proteomes" id="UP000556026"/>
    </source>
</evidence>
<evidence type="ECO:0000256" key="1">
    <source>
        <dbReference type="SAM" id="Phobius"/>
    </source>
</evidence>
<dbReference type="InterPro" id="IPR036681">
    <property type="entry name" value="PgpA-like_sf"/>
</dbReference>
<keyword evidence="4" id="KW-1185">Reference proteome</keyword>
<dbReference type="InterPro" id="IPR007686">
    <property type="entry name" value="YutG/PgpA"/>
</dbReference>
<reference evidence="4" key="1">
    <citation type="submission" date="2020-06" db="EMBL/GenBank/DDBJ databases">
        <title>Draft genomic sequence of Geomonas sp. Red330.</title>
        <authorList>
            <person name="Itoh H."/>
            <person name="Zhenxing X."/>
            <person name="Ushijima N."/>
            <person name="Masuda Y."/>
            <person name="Shiratori Y."/>
            <person name="Senoo K."/>
        </authorList>
    </citation>
    <scope>NUCLEOTIDE SEQUENCE [LARGE SCALE GENOMIC DNA]</scope>
    <source>
        <strain evidence="4">Red330</strain>
    </source>
</reference>